<organism evidence="1 2">
    <name type="scientific">Clostridium neonatale</name>
    <dbReference type="NCBI Taxonomy" id="137838"/>
    <lineage>
        <taxon>Bacteria</taxon>
        <taxon>Bacillati</taxon>
        <taxon>Bacillota</taxon>
        <taxon>Clostridia</taxon>
        <taxon>Eubacteriales</taxon>
        <taxon>Clostridiaceae</taxon>
        <taxon>Clostridium</taxon>
    </lineage>
</organism>
<proteinExistence type="predicted"/>
<dbReference type="AlphaFoldDB" id="A0AA86MIU0"/>
<reference evidence="1" key="1">
    <citation type="submission" date="2021-10" db="EMBL/GenBank/DDBJ databases">
        <authorList>
            <person name="Mesa V."/>
        </authorList>
    </citation>
    <scope>NUCLEOTIDE SEQUENCE</scope>
    <source>
        <strain evidence="1">CC3_PB</strain>
    </source>
</reference>
<dbReference type="InterPro" id="IPR036962">
    <property type="entry name" value="Glyco_hydro_3_N_sf"/>
</dbReference>
<evidence type="ECO:0000313" key="2">
    <source>
        <dbReference type="Proteomes" id="UP000789738"/>
    </source>
</evidence>
<sequence length="80" mass="9618">MSSVSDFKEEIDELLSKMTLKEKVGQLNQRLYGWEIYKKTKTGYELTDTFKEEVKRWGELEQFMEYSEQILGQKLILKME</sequence>
<name>A0AA86MIU0_9CLOT</name>
<comment type="caution">
    <text evidence="1">The sequence shown here is derived from an EMBL/GenBank/DDBJ whole genome shotgun (WGS) entry which is preliminary data.</text>
</comment>
<gene>
    <name evidence="1" type="ORF">CNEO_41456</name>
</gene>
<dbReference type="Proteomes" id="UP000789738">
    <property type="component" value="Unassembled WGS sequence"/>
</dbReference>
<accession>A0AA86MIU0</accession>
<dbReference type="EMBL" id="CAKJVE010000004">
    <property type="protein sequence ID" value="CAG9704740.1"/>
    <property type="molecule type" value="Genomic_DNA"/>
</dbReference>
<dbReference type="RefSeq" id="WP_200847583.1">
    <property type="nucleotide sequence ID" value="NZ_CAKJVE010000004.1"/>
</dbReference>
<evidence type="ECO:0000313" key="1">
    <source>
        <dbReference type="EMBL" id="CAG9704740.1"/>
    </source>
</evidence>
<dbReference type="GO" id="GO:0004553">
    <property type="term" value="F:hydrolase activity, hydrolyzing O-glycosyl compounds"/>
    <property type="evidence" value="ECO:0007669"/>
    <property type="project" value="InterPro"/>
</dbReference>
<protein>
    <submittedName>
        <fullName evidence="1">Uncharacterized protein</fullName>
    </submittedName>
</protein>
<dbReference type="GO" id="GO:0005975">
    <property type="term" value="P:carbohydrate metabolic process"/>
    <property type="evidence" value="ECO:0007669"/>
    <property type="project" value="InterPro"/>
</dbReference>
<dbReference type="Gene3D" id="3.20.20.300">
    <property type="entry name" value="Glycoside hydrolase, family 3, N-terminal domain"/>
    <property type="match status" value="1"/>
</dbReference>